<dbReference type="CDD" id="cd08567">
    <property type="entry name" value="GDPD_SpGDE_like"/>
    <property type="match status" value="1"/>
</dbReference>
<dbReference type="Proteomes" id="UP001239167">
    <property type="component" value="Unassembled WGS sequence"/>
</dbReference>
<dbReference type="PROSITE" id="PS51704">
    <property type="entry name" value="GP_PDE"/>
    <property type="match status" value="1"/>
</dbReference>
<feature type="compositionally biased region" description="Polar residues" evidence="1">
    <location>
        <begin position="353"/>
        <end position="365"/>
    </location>
</feature>
<dbReference type="PANTHER" id="PTHR46211">
    <property type="entry name" value="GLYCEROPHOSPHORYL DIESTER PHOSPHODIESTERASE"/>
    <property type="match status" value="1"/>
</dbReference>
<comment type="caution">
    <text evidence="4">The sequence shown here is derived from an EMBL/GenBank/DDBJ whole genome shotgun (WGS) entry which is preliminary data.</text>
</comment>
<evidence type="ECO:0000313" key="4">
    <source>
        <dbReference type="EMBL" id="MDQ0204832.1"/>
    </source>
</evidence>
<feature type="compositionally biased region" description="Basic and acidic residues" evidence="1">
    <location>
        <begin position="366"/>
        <end position="377"/>
    </location>
</feature>
<accession>A0ABT9YAF9</accession>
<dbReference type="InterPro" id="IPR017946">
    <property type="entry name" value="PLC-like_Pdiesterase_TIM-brl"/>
</dbReference>
<dbReference type="EC" id="3.1.4.46" evidence="4"/>
<dbReference type="InterPro" id="IPR030395">
    <property type="entry name" value="GP_PDE_dom"/>
</dbReference>
<dbReference type="SUPFAM" id="SSF51695">
    <property type="entry name" value="PLC-like phosphodiesterases"/>
    <property type="match status" value="1"/>
</dbReference>
<evidence type="ECO:0000256" key="1">
    <source>
        <dbReference type="SAM" id="MobiDB-lite"/>
    </source>
</evidence>
<feature type="chain" id="PRO_5045566330" evidence="2">
    <location>
        <begin position="21"/>
        <end position="377"/>
    </location>
</feature>
<name>A0ABT9YAF9_9FIRM</name>
<reference evidence="4 5" key="1">
    <citation type="submission" date="2023-07" db="EMBL/GenBank/DDBJ databases">
        <title>Genomic Encyclopedia of Type Strains, Phase IV (KMG-IV): sequencing the most valuable type-strain genomes for metagenomic binning, comparative biology and taxonomic classification.</title>
        <authorList>
            <person name="Goeker M."/>
        </authorList>
    </citation>
    <scope>NUCLEOTIDE SEQUENCE [LARGE SCALE GENOMIC DNA]</scope>
    <source>
        <strain evidence="4 5">DSM 16980</strain>
    </source>
</reference>
<dbReference type="Gene3D" id="3.20.20.190">
    <property type="entry name" value="Phosphatidylinositol (PI) phosphodiesterase"/>
    <property type="match status" value="1"/>
</dbReference>
<gene>
    <name evidence="4" type="ORF">J2S01_002566</name>
</gene>
<proteinExistence type="predicted"/>
<feature type="region of interest" description="Disordered" evidence="1">
    <location>
        <begin position="353"/>
        <end position="377"/>
    </location>
</feature>
<dbReference type="EMBL" id="JAUSUE010000022">
    <property type="protein sequence ID" value="MDQ0204832.1"/>
    <property type="molecule type" value="Genomic_DNA"/>
</dbReference>
<evidence type="ECO:0000313" key="5">
    <source>
        <dbReference type="Proteomes" id="UP001239167"/>
    </source>
</evidence>
<keyword evidence="4" id="KW-0378">Hydrolase</keyword>
<evidence type="ECO:0000256" key="2">
    <source>
        <dbReference type="SAM" id="SignalP"/>
    </source>
</evidence>
<evidence type="ECO:0000259" key="3">
    <source>
        <dbReference type="PROSITE" id="PS51704"/>
    </source>
</evidence>
<feature type="domain" description="GP-PDE" evidence="3">
    <location>
        <begin position="37"/>
        <end position="337"/>
    </location>
</feature>
<feature type="signal peptide" evidence="2">
    <location>
        <begin position="1"/>
        <end position="20"/>
    </location>
</feature>
<sequence length="377" mass="42590">MKRKKLIMTGLVAISLYCGAGVIYTPAAQAKVSYDVFDFEAHRGGRDARPENTLYSYAYAMEMGATSIECDMQLTKDGQIVMSHNPILNPDITRDETGKYVPGGKYDIRTMTIDQLRKFDVGVMDPKNGEYYDLHGRTQITHDAKIPTLEELLQLIQSYGDKKIILNIETKSYPDPASIGYKNNADPKKFVQVFNDIIKKYGMENRVVLQSFDWQTLIEMKKLNPNITTSALWQEQPSWGRDSESLRRYEKAKSPWLGGLDIKDYNGDPVRAAHAIGMDIISPYFTELSKQDVEEAHSLGMKVVPWTVNKESDIKMLLDMGVDGIISDKPWVLKKVLEDRKIKLHDPVVNVQSPYHTGTAHNETISGERKGGNDAAY</sequence>
<dbReference type="RefSeq" id="WP_307225161.1">
    <property type="nucleotide sequence ID" value="NZ_CP116940.1"/>
</dbReference>
<keyword evidence="5" id="KW-1185">Reference proteome</keyword>
<dbReference type="GO" id="GO:0008889">
    <property type="term" value="F:glycerophosphodiester phosphodiesterase activity"/>
    <property type="evidence" value="ECO:0007669"/>
    <property type="project" value="UniProtKB-EC"/>
</dbReference>
<protein>
    <submittedName>
        <fullName evidence="4">Glycerophosphoryl diester phosphodiesterase</fullName>
        <ecNumber evidence="4">3.1.4.46</ecNumber>
    </submittedName>
</protein>
<organism evidence="4 5">
    <name type="scientific">Pectinatus haikarae</name>
    <dbReference type="NCBI Taxonomy" id="349096"/>
    <lineage>
        <taxon>Bacteria</taxon>
        <taxon>Bacillati</taxon>
        <taxon>Bacillota</taxon>
        <taxon>Negativicutes</taxon>
        <taxon>Selenomonadales</taxon>
        <taxon>Selenomonadaceae</taxon>
        <taxon>Pectinatus</taxon>
    </lineage>
</organism>
<dbReference type="PANTHER" id="PTHR46211:SF14">
    <property type="entry name" value="GLYCEROPHOSPHODIESTER PHOSPHODIESTERASE"/>
    <property type="match status" value="1"/>
</dbReference>
<dbReference type="Pfam" id="PF03009">
    <property type="entry name" value="GDPD"/>
    <property type="match status" value="1"/>
</dbReference>
<keyword evidence="2" id="KW-0732">Signal</keyword>